<feature type="transmembrane region" description="Helical" evidence="6">
    <location>
        <begin position="391"/>
        <end position="411"/>
    </location>
</feature>
<evidence type="ECO:0000313" key="9">
    <source>
        <dbReference type="EMBL" id="KAK6630126.1"/>
    </source>
</evidence>
<feature type="compositionally biased region" description="Polar residues" evidence="7">
    <location>
        <begin position="884"/>
        <end position="910"/>
    </location>
</feature>
<evidence type="ECO:0000256" key="6">
    <source>
        <dbReference type="RuleBase" id="RU280814"/>
    </source>
</evidence>
<reference evidence="9 10" key="1">
    <citation type="submission" date="2023-09" db="EMBL/GenBank/DDBJ databases">
        <title>Genomes of two closely related lineages of the louse Polyplax serrata with different host specificities.</title>
        <authorList>
            <person name="Martinu J."/>
            <person name="Tarabai H."/>
            <person name="Stefka J."/>
            <person name="Hypsa V."/>
        </authorList>
    </citation>
    <scope>NUCLEOTIDE SEQUENCE [LARGE SCALE GENOMIC DNA]</scope>
    <source>
        <strain evidence="9">98ZLc_SE</strain>
    </source>
</reference>
<evidence type="ECO:0000256" key="5">
    <source>
        <dbReference type="ARBA" id="ARBA00023136"/>
    </source>
</evidence>
<keyword evidence="4 6" id="KW-1133">Transmembrane helix</keyword>
<evidence type="ECO:0000256" key="1">
    <source>
        <dbReference type="ARBA" id="ARBA00004141"/>
    </source>
</evidence>
<keyword evidence="3 6" id="KW-0812">Transmembrane</keyword>
<organism evidence="9 10">
    <name type="scientific">Polyplax serrata</name>
    <name type="common">Common mouse louse</name>
    <dbReference type="NCBI Taxonomy" id="468196"/>
    <lineage>
        <taxon>Eukaryota</taxon>
        <taxon>Metazoa</taxon>
        <taxon>Ecdysozoa</taxon>
        <taxon>Arthropoda</taxon>
        <taxon>Hexapoda</taxon>
        <taxon>Insecta</taxon>
        <taxon>Pterygota</taxon>
        <taxon>Neoptera</taxon>
        <taxon>Paraneoptera</taxon>
        <taxon>Psocodea</taxon>
        <taxon>Troctomorpha</taxon>
        <taxon>Phthiraptera</taxon>
        <taxon>Anoplura</taxon>
        <taxon>Polyplacidae</taxon>
        <taxon>Polyplax</taxon>
    </lineage>
</organism>
<comment type="subcellular location">
    <subcellularLocation>
        <location evidence="1 6">Membrane</location>
        <topology evidence="1 6">Multi-pass membrane protein</topology>
    </subcellularLocation>
</comment>
<comment type="similarity">
    <text evidence="2 6">Belongs to the anoctamin family.</text>
</comment>
<feature type="transmembrane region" description="Helical" evidence="6">
    <location>
        <begin position="345"/>
        <end position="370"/>
    </location>
</feature>
<dbReference type="Proteomes" id="UP001359485">
    <property type="component" value="Unassembled WGS sequence"/>
</dbReference>
<comment type="caution">
    <text evidence="6">Lacks conserved residue(s) required for the propagation of feature annotation.</text>
</comment>
<evidence type="ECO:0000259" key="8">
    <source>
        <dbReference type="Pfam" id="PF04547"/>
    </source>
</evidence>
<feature type="region of interest" description="Disordered" evidence="7">
    <location>
        <begin position="507"/>
        <end position="541"/>
    </location>
</feature>
<dbReference type="EMBL" id="JAWJWF010000009">
    <property type="protein sequence ID" value="KAK6630126.1"/>
    <property type="molecule type" value="Genomic_DNA"/>
</dbReference>
<accession>A0ABR1AY37</accession>
<sequence>MDENQLRQRKIISSAKQKLGSASKLLRKKIPCTGHLMTPRKLWIQMVPTRECDVVLMFPSSTSNTILMWLLTRLKNGAPGLAVHLRHHSSSDSYGFYLTAPYKVLLKAAEQYNLPKLLKKTYGGGLKEFTEKDLLCFEGTENKNNFFTTQERQWLVLKVLHNLRANESDVKEKPAGVHLNEGQAIVPKFLTAGVISQVFPLHELPCLEKLQKSWVQAFFEKQPLDDICDYFGVKIAMYFAWLGHYTMALIVPAIVGFLFWIGFCRGDQATEDVLYVLFSLFNVIWTSIYLEAWKRCSATLAYKWGTLDQRNDLLVEPRPFFTGPLEVSPVTNRLEPTYPSWKRYVFRYFVTVPIMAVCLAVVFITMIIILQVQDWWDAVLQRRGFPFFLSYFPKILLAIVITFFDEAYYKVARWLNDMENYRIDADYENNLIVKVALFQFVNSFLSLFYIAFYLQDQEKLKEQLAALLITRQVIGNIKESALPYLLEQIRLAKLSFDLFGALSPSDAKKFPGQQTEEDESQVEDGSSVDSKTDSVKSPNNRSIGQAELESTLFKYDGTFEDHLEMFIQMGYVVLFSSAFPMAAFCAVINNLIEIRSDAFKLCFIFQRPFGERVPGIGRWQNAMEVMGLIAVLVNCALIGLSGQVQRMFPEMSTTQTILLIVALEHIMLILHYLISYSIPDLPEWVATEIAKVEFARRQAECPCSTTAQENNGLEIGRFVVSSSPKMSSQTDTEEKNSCAEIKGDNNITEGNAKSESEPASEAARKTYNSSGAVTPEIPSPTVKTPQKLGHHWLAPEDGGHHLTIGSHPSADWMRRFALDKTRKTSEPEVSSKSGEGLTSYRSTDCLPKDSSSSDSDLLRSAPPWSRSKFRFGSEREKKPGGLVVSQSKATTPTSPVSTSGQESATSSTKSLVKAPDPAEIAAKKQRIKRSLMKRARSVAIFSLKLKERRAVMEKELPEAPKTAKETKPAWGVRTEGTVGGELGCIPIEMLISVDDIAKDLQRRQNPST</sequence>
<dbReference type="PANTHER" id="PTHR12308:SF51">
    <property type="entry name" value="ANOCTAMIN-8"/>
    <property type="match status" value="1"/>
</dbReference>
<feature type="region of interest" description="Disordered" evidence="7">
    <location>
        <begin position="723"/>
        <end position="807"/>
    </location>
</feature>
<feature type="transmembrane region" description="Helical" evidence="6">
    <location>
        <begin position="625"/>
        <end position="644"/>
    </location>
</feature>
<dbReference type="InterPro" id="IPR007632">
    <property type="entry name" value="Anoctamin"/>
</dbReference>
<gene>
    <name evidence="9" type="ORF">RUM44_005677</name>
</gene>
<evidence type="ECO:0000256" key="3">
    <source>
        <dbReference type="ARBA" id="ARBA00022692"/>
    </source>
</evidence>
<evidence type="ECO:0000256" key="4">
    <source>
        <dbReference type="ARBA" id="ARBA00022989"/>
    </source>
</evidence>
<evidence type="ECO:0000256" key="2">
    <source>
        <dbReference type="ARBA" id="ARBA00009671"/>
    </source>
</evidence>
<feature type="transmembrane region" description="Helical" evidence="6">
    <location>
        <begin position="273"/>
        <end position="290"/>
    </location>
</feature>
<dbReference type="PANTHER" id="PTHR12308">
    <property type="entry name" value="ANOCTAMIN"/>
    <property type="match status" value="1"/>
</dbReference>
<feature type="region of interest" description="Disordered" evidence="7">
    <location>
        <begin position="820"/>
        <end position="916"/>
    </location>
</feature>
<feature type="transmembrane region" description="Helical" evidence="6">
    <location>
        <begin position="431"/>
        <end position="454"/>
    </location>
</feature>
<keyword evidence="5 6" id="KW-0472">Membrane</keyword>
<evidence type="ECO:0000313" key="10">
    <source>
        <dbReference type="Proteomes" id="UP001359485"/>
    </source>
</evidence>
<protein>
    <recommendedName>
        <fullName evidence="6">Anoctamin</fullName>
    </recommendedName>
</protein>
<feature type="transmembrane region" description="Helical" evidence="6">
    <location>
        <begin position="238"/>
        <end position="261"/>
    </location>
</feature>
<feature type="domain" description="Anoctamin transmembrane" evidence="8">
    <location>
        <begin position="227"/>
        <end position="691"/>
    </location>
</feature>
<evidence type="ECO:0000256" key="7">
    <source>
        <dbReference type="SAM" id="MobiDB-lite"/>
    </source>
</evidence>
<keyword evidence="10" id="KW-1185">Reference proteome</keyword>
<feature type="transmembrane region" description="Helical" evidence="6">
    <location>
        <begin position="571"/>
        <end position="592"/>
    </location>
</feature>
<comment type="caution">
    <text evidence="9">The sequence shown here is derived from an EMBL/GenBank/DDBJ whole genome shotgun (WGS) entry which is preliminary data.</text>
</comment>
<dbReference type="Pfam" id="PF04547">
    <property type="entry name" value="Anoctamin"/>
    <property type="match status" value="1"/>
</dbReference>
<feature type="compositionally biased region" description="Basic and acidic residues" evidence="7">
    <location>
        <begin position="732"/>
        <end position="743"/>
    </location>
</feature>
<name>A0ABR1AY37_POLSC</name>
<dbReference type="InterPro" id="IPR049452">
    <property type="entry name" value="Anoctamin_TM"/>
</dbReference>
<proteinExistence type="inferred from homology"/>